<proteinExistence type="predicted"/>
<feature type="transmembrane region" description="Helical" evidence="1">
    <location>
        <begin position="431"/>
        <end position="456"/>
    </location>
</feature>
<dbReference type="RefSeq" id="WP_241711704.1">
    <property type="nucleotide sequence ID" value="NZ_JALBUF010000001.1"/>
</dbReference>
<dbReference type="Proteomes" id="UP001139263">
    <property type="component" value="Unassembled WGS sequence"/>
</dbReference>
<feature type="transmembrane region" description="Helical" evidence="1">
    <location>
        <begin position="462"/>
        <end position="483"/>
    </location>
</feature>
<accession>A0A9X1V5L7</accession>
<keyword evidence="1" id="KW-0472">Membrane</keyword>
<keyword evidence="1" id="KW-1133">Transmembrane helix</keyword>
<sequence>MWIIQDTFTKFVYPFWLDFEKNFTFSTASDMITQLSVPIPDDEHTVPLWVESPFQDSELDNMLPYVKRYMRLTQNQRRFRIHEKVLELFDDMQTSTGEDSSAGFRMAAIELYLFFNGVGFLTIEIEPTLSSMNEITIEWIESVNADLASLSRGKPMRQRTPKYAKEEYCRHSSLLPLMCGQPGTMREWIHHLLSPLSEQLGKDCWQPMCDSFLPVYGAVLLRRSESLHVEEQNKWDLNFREFALSHLIVLRKTLPPHNGSRFARQSFEDSHYNYMPYHNVIHTQSLEGGFVLAYDTGVHHFSGKNSPAMLSFRTNYFYMMLLALHQRMSILRYAMKAAEASTMATHAIELRALREQIYDFTARCYFSQASFSEERDQLYRRWQRAFHITQMYNELKEEVHDIDGYLGQLAKEREIETKEHELRQEAKKTQLVTYISFILLPLSITSGLIQASPIIIRWLNFTIHPVLSSFILIIAATGILFLLRTLWKLVIMKK</sequence>
<evidence type="ECO:0000256" key="1">
    <source>
        <dbReference type="SAM" id="Phobius"/>
    </source>
</evidence>
<protein>
    <submittedName>
        <fullName evidence="2">Uncharacterized protein</fullName>
    </submittedName>
</protein>
<comment type="caution">
    <text evidence="2">The sequence shown here is derived from an EMBL/GenBank/DDBJ whole genome shotgun (WGS) entry which is preliminary data.</text>
</comment>
<keyword evidence="3" id="KW-1185">Reference proteome</keyword>
<reference evidence="2" key="1">
    <citation type="submission" date="2022-03" db="EMBL/GenBank/DDBJ databases">
        <title>Draft Genome Sequence of Firmicute Strain S0AB, a Heterotrophic Iron/Sulfur-Oxidizing Extreme Acidophile.</title>
        <authorList>
            <person name="Vergara E."/>
            <person name="Pakostova E."/>
            <person name="Johnson D.B."/>
            <person name="Holmes D.S."/>
        </authorList>
    </citation>
    <scope>NUCLEOTIDE SEQUENCE</scope>
    <source>
        <strain evidence="2">S0AB</strain>
    </source>
</reference>
<evidence type="ECO:0000313" key="2">
    <source>
        <dbReference type="EMBL" id="MCI0182086.1"/>
    </source>
</evidence>
<organism evidence="2 3">
    <name type="scientific">Sulfoacidibacillus ferrooxidans</name>
    <dbReference type="NCBI Taxonomy" id="2005001"/>
    <lineage>
        <taxon>Bacteria</taxon>
        <taxon>Bacillati</taxon>
        <taxon>Bacillota</taxon>
        <taxon>Bacilli</taxon>
        <taxon>Bacillales</taxon>
        <taxon>Alicyclobacillaceae</taxon>
        <taxon>Sulfoacidibacillus</taxon>
    </lineage>
</organism>
<keyword evidence="1" id="KW-0812">Transmembrane</keyword>
<gene>
    <name evidence="2" type="ORF">MM817_00337</name>
</gene>
<dbReference type="AlphaFoldDB" id="A0A9X1V5L7"/>
<dbReference type="EMBL" id="JALBUF010000001">
    <property type="protein sequence ID" value="MCI0182086.1"/>
    <property type="molecule type" value="Genomic_DNA"/>
</dbReference>
<name>A0A9X1V5L7_9BACL</name>
<evidence type="ECO:0000313" key="3">
    <source>
        <dbReference type="Proteomes" id="UP001139263"/>
    </source>
</evidence>